<reference evidence="2 3" key="1">
    <citation type="journal article" date="2011" name="PLoS Genet.">
        <title>Azospirillum genomes reveal transition of bacteria from aquatic to terrestrial environments.</title>
        <authorList>
            <person name="Wisniewski-Dye F."/>
            <person name="Borziak K."/>
            <person name="Khalsa-Moyers G."/>
            <person name="Alexandre G."/>
            <person name="Sukharnikov L.O."/>
            <person name="Wuichet K."/>
            <person name="Hurst G.B."/>
            <person name="McDonald W.H."/>
            <person name="Robertson J.S."/>
            <person name="Barbe V."/>
            <person name="Calteau A."/>
            <person name="Rouy Z."/>
            <person name="Mangenot S."/>
            <person name="Prigent-Combaret C."/>
            <person name="Normand P."/>
            <person name="Boyer M."/>
            <person name="Siguier P."/>
            <person name="Dessaux Y."/>
            <person name="Elmerich C."/>
            <person name="Condemine G."/>
            <person name="Krishnen G."/>
            <person name="Kennedy I."/>
            <person name="Paterson A.H."/>
            <person name="Gonzalez V."/>
            <person name="Mavingui P."/>
            <person name="Zhulin I.B."/>
        </authorList>
    </citation>
    <scope>NUCLEOTIDE SEQUENCE [LARGE SCALE GENOMIC DNA]</scope>
    <source>
        <strain evidence="2 3">Sp245</strain>
    </source>
</reference>
<geneLocation type="plasmid" evidence="2 3">
    <name>AZOBR_p1</name>
</geneLocation>
<feature type="region of interest" description="Disordered" evidence="1">
    <location>
        <begin position="701"/>
        <end position="724"/>
    </location>
</feature>
<feature type="region of interest" description="Disordered" evidence="1">
    <location>
        <begin position="600"/>
        <end position="628"/>
    </location>
</feature>
<name>A0A9P1NP43_9PROT</name>
<dbReference type="KEGG" id="abs:AZOBR_p180008"/>
<sequence length="783" mass="82885">MDHASVEGEALDPRGVPIQAGGEALVRHAGGVVALFRGDGGLRQLRLQEGRAGHGAQAGQDLAVGGQLQAAVALLAVIGQLVGRGADRAGAGDLEHRGRGRDGPPVDLDAALELLRLVGFENRAGVGVAGADDGAARQALGVVAVDRDVLQRLDDQTGERRRGAGVVVAGLRAGRRAEAFHLHRLVAHAERQQDTVVDEGQRVGDGDAAQRRLGRLARVGARRGDDGQRRRVVDVRRGRAGGLDVGVALLPLEPGVADVDLMADGTRLEAQARAGRATDRLAVGVVVGVADREVAERVHGGVGLREHLIVGAVAVADAGVGGQPLRDVELDVRGDGLVLLDQRRARVPVAPRVGRRRDRRRRGEDANLRAEIVGVVALDDAVERPAQPLAPVIHGQRAEAGLDVSVLDRGLAAAQQPVEAHAPGVVLAEAAPGVDMDAEVGVALVQPGHAGQRLIAGALAENVDAAADAAIGGDAVDQRARPLQQLDPLDDLRRHAVGGHQPVHAVEADVTGRNGEAADLKGVVEAVAAGGRAHRRIVDQRVRRRARLLVLDQFGGVVRRAERRVQRVLRAQQAQGPAARHLTAGVGRRRLARQRAGVGRHLDGGQHCRPGRGVHDRRRPLRDEAVPRGGARELITAAVQQAAQAVLDRRRSAQPLGGLAPDLRRVHGDAHPGLGGEAAQRGVQRSRRHVGVDRARRRLGLRGRREGKAAHEDGAGKANGHGDRAQTRCEDIMRGAAAAGGQAQRALCRKIEALCLFLYQKVYMWRSVSDRHPVRFKKAERLR</sequence>
<dbReference type="EMBL" id="HE577328">
    <property type="protein sequence ID" value="CCD00413.1"/>
    <property type="molecule type" value="Genomic_DNA"/>
</dbReference>
<protein>
    <submittedName>
        <fullName evidence="2">Uncharacterized protein</fullName>
    </submittedName>
</protein>
<organism evidence="2 3">
    <name type="scientific">Azospirillum baldaniorum</name>
    <dbReference type="NCBI Taxonomy" id="1064539"/>
    <lineage>
        <taxon>Bacteria</taxon>
        <taxon>Pseudomonadati</taxon>
        <taxon>Pseudomonadota</taxon>
        <taxon>Alphaproteobacteria</taxon>
        <taxon>Rhodospirillales</taxon>
        <taxon>Azospirillaceae</taxon>
        <taxon>Azospirillum</taxon>
    </lineage>
</organism>
<evidence type="ECO:0000313" key="3">
    <source>
        <dbReference type="Proteomes" id="UP000007319"/>
    </source>
</evidence>
<feature type="compositionally biased region" description="Basic residues" evidence="1">
    <location>
        <begin position="609"/>
        <end position="620"/>
    </location>
</feature>
<dbReference type="Proteomes" id="UP000007319">
    <property type="component" value="Plasmid AZOBR_p1"/>
</dbReference>
<evidence type="ECO:0000256" key="1">
    <source>
        <dbReference type="SAM" id="MobiDB-lite"/>
    </source>
</evidence>
<keyword evidence="3" id="KW-1185">Reference proteome</keyword>
<feature type="compositionally biased region" description="Basic and acidic residues" evidence="1">
    <location>
        <begin position="703"/>
        <end position="724"/>
    </location>
</feature>
<proteinExistence type="predicted"/>
<gene>
    <name evidence="2" type="ORF">AZOBR_p180008</name>
</gene>
<accession>A0A9P1NP43</accession>
<dbReference type="AlphaFoldDB" id="A0A9P1NP43"/>
<evidence type="ECO:0000313" key="2">
    <source>
        <dbReference type="EMBL" id="CCD00413.1"/>
    </source>
</evidence>
<keyword evidence="2" id="KW-0614">Plasmid</keyword>